<dbReference type="InterPro" id="IPR000304">
    <property type="entry name" value="Pyrroline-COOH_reductase"/>
</dbReference>
<dbReference type="Pfam" id="PF14748">
    <property type="entry name" value="P5CR_dimer"/>
    <property type="match status" value="1"/>
</dbReference>
<dbReference type="Pfam" id="PF03807">
    <property type="entry name" value="F420_oxidored"/>
    <property type="match status" value="1"/>
</dbReference>
<dbReference type="PIRSF" id="PIRSF000193">
    <property type="entry name" value="Pyrrol-5-carb_rd"/>
    <property type="match status" value="1"/>
</dbReference>
<evidence type="ECO:0000256" key="8">
    <source>
        <dbReference type="HAMAP-Rule" id="MF_01925"/>
    </source>
</evidence>
<feature type="domain" description="Pyrroline-5-carboxylate reductase catalytic N-terminal" evidence="11">
    <location>
        <begin position="2"/>
        <end position="97"/>
    </location>
</feature>
<keyword evidence="4 8" id="KW-0028">Amino-acid biosynthesis</keyword>
<keyword evidence="6 8" id="KW-0521">NADP</keyword>
<keyword evidence="5 8" id="KW-0641">Proline biosynthesis</keyword>
<dbReference type="GO" id="GO:0055129">
    <property type="term" value="P:L-proline biosynthetic process"/>
    <property type="evidence" value="ECO:0007669"/>
    <property type="project" value="UniProtKB-UniRule"/>
</dbReference>
<dbReference type="InterPro" id="IPR029036">
    <property type="entry name" value="P5CR_dimer"/>
</dbReference>
<evidence type="ECO:0000256" key="5">
    <source>
        <dbReference type="ARBA" id="ARBA00022650"/>
    </source>
</evidence>
<dbReference type="SUPFAM" id="SSF48179">
    <property type="entry name" value="6-phosphogluconate dehydrogenase C-terminal domain-like"/>
    <property type="match status" value="1"/>
</dbReference>
<feature type="binding site" evidence="10">
    <location>
        <position position="55"/>
    </location>
    <ligand>
        <name>NADPH</name>
        <dbReference type="ChEBI" id="CHEBI:57783"/>
    </ligand>
</feature>
<dbReference type="AlphaFoldDB" id="A0A497JFJ6"/>
<comment type="subcellular location">
    <subcellularLocation>
        <location evidence="1 8">Cytoplasm</location>
    </subcellularLocation>
</comment>
<evidence type="ECO:0000259" key="12">
    <source>
        <dbReference type="Pfam" id="PF14748"/>
    </source>
</evidence>
<gene>
    <name evidence="8" type="primary">proC</name>
    <name evidence="13" type="ORF">DRO07_03025</name>
</gene>
<dbReference type="Gene3D" id="1.10.3730.10">
    <property type="entry name" value="ProC C-terminal domain-like"/>
    <property type="match status" value="1"/>
</dbReference>
<dbReference type="EC" id="1.5.1.2" evidence="8 9"/>
<dbReference type="Gene3D" id="3.40.50.720">
    <property type="entry name" value="NAD(P)-binding Rossmann-like Domain"/>
    <property type="match status" value="1"/>
</dbReference>
<evidence type="ECO:0000313" key="14">
    <source>
        <dbReference type="Proteomes" id="UP000277633"/>
    </source>
</evidence>
<dbReference type="EMBL" id="QMWO01000117">
    <property type="protein sequence ID" value="RLG68829.1"/>
    <property type="molecule type" value="Genomic_DNA"/>
</dbReference>
<comment type="caution">
    <text evidence="13">The sequence shown here is derived from an EMBL/GenBank/DDBJ whole genome shotgun (WGS) entry which is preliminary data.</text>
</comment>
<dbReference type="NCBIfam" id="TIGR00112">
    <property type="entry name" value="proC"/>
    <property type="match status" value="1"/>
</dbReference>
<dbReference type="UniPathway" id="UPA00098">
    <property type="reaction ID" value="UER00361"/>
</dbReference>
<dbReference type="GO" id="GO:0004735">
    <property type="term" value="F:pyrroline-5-carboxylate reductase activity"/>
    <property type="evidence" value="ECO:0007669"/>
    <property type="project" value="UniProtKB-UniRule"/>
</dbReference>
<dbReference type="PANTHER" id="PTHR11645:SF66">
    <property type="entry name" value="PYRROLINE-5-CARBOXYLATE REDUCTASE"/>
    <property type="match status" value="1"/>
</dbReference>
<evidence type="ECO:0000256" key="9">
    <source>
        <dbReference type="NCBIfam" id="TIGR00112"/>
    </source>
</evidence>
<organism evidence="13 14">
    <name type="scientific">Candidatus Iainarchaeum sp</name>
    <dbReference type="NCBI Taxonomy" id="3101447"/>
    <lineage>
        <taxon>Archaea</taxon>
        <taxon>Candidatus Iainarchaeota</taxon>
        <taxon>Candidatus Iainarchaeia</taxon>
        <taxon>Candidatus Iainarchaeales</taxon>
        <taxon>Candidatus Iainarchaeaceae</taxon>
        <taxon>Candidatus Iainarchaeum</taxon>
    </lineage>
</organism>
<reference evidence="13 14" key="1">
    <citation type="submission" date="2018-06" db="EMBL/GenBank/DDBJ databases">
        <title>Extensive metabolic versatility and redundancy in microbially diverse, dynamic hydrothermal sediments.</title>
        <authorList>
            <person name="Dombrowski N."/>
            <person name="Teske A."/>
            <person name="Baker B.J."/>
        </authorList>
    </citation>
    <scope>NUCLEOTIDE SEQUENCE [LARGE SCALE GENOMIC DNA]</scope>
    <source>
        <strain evidence="13">B9_G13</strain>
    </source>
</reference>
<dbReference type="HAMAP" id="MF_01925">
    <property type="entry name" value="P5C_reductase"/>
    <property type="match status" value="1"/>
</dbReference>
<evidence type="ECO:0000259" key="11">
    <source>
        <dbReference type="Pfam" id="PF03807"/>
    </source>
</evidence>
<dbReference type="InterPro" id="IPR028939">
    <property type="entry name" value="P5C_Rdtase_cat_N"/>
</dbReference>
<comment type="pathway">
    <text evidence="8">Amino-acid biosynthesis; L-proline biosynthesis; L-proline from L-glutamate 5-semialdehyde: step 1/1.</text>
</comment>
<dbReference type="PANTHER" id="PTHR11645">
    <property type="entry name" value="PYRROLINE-5-CARBOXYLATE REDUCTASE"/>
    <property type="match status" value="1"/>
</dbReference>
<accession>A0A497JFJ6</accession>
<proteinExistence type="inferred from homology"/>
<evidence type="ECO:0000256" key="6">
    <source>
        <dbReference type="ARBA" id="ARBA00022857"/>
    </source>
</evidence>
<keyword evidence="7 8" id="KW-0560">Oxidoreductase</keyword>
<dbReference type="InterPro" id="IPR036291">
    <property type="entry name" value="NAD(P)-bd_dom_sf"/>
</dbReference>
<dbReference type="InterPro" id="IPR008927">
    <property type="entry name" value="6-PGluconate_DH-like_C_sf"/>
</dbReference>
<dbReference type="FunFam" id="3.40.50.720:FF:000190">
    <property type="entry name" value="Pyrroline-5-carboxylate reductase"/>
    <property type="match status" value="1"/>
</dbReference>
<evidence type="ECO:0000256" key="4">
    <source>
        <dbReference type="ARBA" id="ARBA00022605"/>
    </source>
</evidence>
<comment type="catalytic activity">
    <reaction evidence="8">
        <text>L-proline + NADP(+) = (S)-1-pyrroline-5-carboxylate + NADPH + 2 H(+)</text>
        <dbReference type="Rhea" id="RHEA:14109"/>
        <dbReference type="ChEBI" id="CHEBI:15378"/>
        <dbReference type="ChEBI" id="CHEBI:17388"/>
        <dbReference type="ChEBI" id="CHEBI:57783"/>
        <dbReference type="ChEBI" id="CHEBI:58349"/>
        <dbReference type="ChEBI" id="CHEBI:60039"/>
        <dbReference type="EC" id="1.5.1.2"/>
    </reaction>
</comment>
<dbReference type="Proteomes" id="UP000277633">
    <property type="component" value="Unassembled WGS sequence"/>
</dbReference>
<protein>
    <recommendedName>
        <fullName evidence="8 9">Pyrroline-5-carboxylate reductase</fullName>
        <shortName evidence="8">P5C reductase</shortName>
        <shortName evidence="8">P5CR</shortName>
        <ecNumber evidence="8 9">1.5.1.2</ecNumber>
    </recommendedName>
    <alternativeName>
        <fullName evidence="8">PCA reductase</fullName>
    </alternativeName>
</protein>
<evidence type="ECO:0000256" key="3">
    <source>
        <dbReference type="ARBA" id="ARBA00022490"/>
    </source>
</evidence>
<evidence type="ECO:0000256" key="1">
    <source>
        <dbReference type="ARBA" id="ARBA00004496"/>
    </source>
</evidence>
<feature type="binding site" evidence="10">
    <location>
        <begin position="6"/>
        <end position="11"/>
    </location>
    <ligand>
        <name>NADP(+)</name>
        <dbReference type="ChEBI" id="CHEBI:58349"/>
    </ligand>
</feature>
<comment type="similarity">
    <text evidence="2 8">Belongs to the pyrroline-5-carboxylate reductase family.</text>
</comment>
<dbReference type="FunFam" id="1.10.3730.10:FF:000001">
    <property type="entry name" value="Pyrroline-5-carboxylate reductase"/>
    <property type="match status" value="1"/>
</dbReference>
<name>A0A497JFJ6_9ARCH</name>
<dbReference type="SUPFAM" id="SSF51735">
    <property type="entry name" value="NAD(P)-binding Rossmann-fold domains"/>
    <property type="match status" value="1"/>
</dbReference>
<evidence type="ECO:0000256" key="7">
    <source>
        <dbReference type="ARBA" id="ARBA00023002"/>
    </source>
</evidence>
<evidence type="ECO:0000256" key="10">
    <source>
        <dbReference type="PIRSR" id="PIRSR000193-1"/>
    </source>
</evidence>
<comment type="catalytic activity">
    <reaction evidence="8">
        <text>L-proline + NAD(+) = (S)-1-pyrroline-5-carboxylate + NADH + 2 H(+)</text>
        <dbReference type="Rhea" id="RHEA:14105"/>
        <dbReference type="ChEBI" id="CHEBI:15378"/>
        <dbReference type="ChEBI" id="CHEBI:17388"/>
        <dbReference type="ChEBI" id="CHEBI:57540"/>
        <dbReference type="ChEBI" id="CHEBI:57945"/>
        <dbReference type="ChEBI" id="CHEBI:60039"/>
        <dbReference type="EC" id="1.5.1.2"/>
    </reaction>
</comment>
<keyword evidence="3 8" id="KW-0963">Cytoplasm</keyword>
<dbReference type="GO" id="GO:0005737">
    <property type="term" value="C:cytoplasm"/>
    <property type="evidence" value="ECO:0007669"/>
    <property type="project" value="UniProtKB-SubCell"/>
</dbReference>
<comment type="function">
    <text evidence="8">Catalyzes the reduction of 1-pyrroline-5-carboxylate (PCA) to L-proline.</text>
</comment>
<evidence type="ECO:0000313" key="13">
    <source>
        <dbReference type="EMBL" id="RLG68829.1"/>
    </source>
</evidence>
<evidence type="ECO:0000256" key="2">
    <source>
        <dbReference type="ARBA" id="ARBA00005525"/>
    </source>
</evidence>
<sequence length="276" mass="30477">MKIAFIGAGTMASSMIKCIIEKGVYEKEDIVGSSPRLARARELSKQFGIKMMQNNAEAASFGDIVVLSVKPQIFSTVAKELKEVLQDHQIVLSIMAGIPIEVIQRELTHKKAVRVMPNTPVQVGQGMSVWTATEEVSEEERIYVREIFSSMGKELFVGNEDYVDMATALNGTGPAFVFLFLEAMISAGVHLGFSRRVSKELVYQTVLGSILFAMNSDKHTAELRDMVTSPGGTTTEALYELEKGTFRTVLEKAVYAAYKRTKYLGELSKEKKEGGQ</sequence>
<feature type="domain" description="Pyrroline-5-carboxylate reductase dimerisation" evidence="12">
    <location>
        <begin position="160"/>
        <end position="262"/>
    </location>
</feature>
<feature type="binding site" evidence="10">
    <location>
        <position position="34"/>
    </location>
    <ligand>
        <name>NADP(+)</name>
        <dbReference type="ChEBI" id="CHEBI:58349"/>
    </ligand>
</feature>